<evidence type="ECO:0000313" key="2">
    <source>
        <dbReference type="Proteomes" id="UP000544095"/>
    </source>
</evidence>
<dbReference type="EMBL" id="JAAOAR010000402">
    <property type="protein sequence ID" value="KAF5583616.1"/>
    <property type="molecule type" value="Genomic_DNA"/>
</dbReference>
<evidence type="ECO:0000313" key="1">
    <source>
        <dbReference type="EMBL" id="KAF5583616.1"/>
    </source>
</evidence>
<keyword evidence="2" id="KW-1185">Reference proteome</keyword>
<dbReference type="Proteomes" id="UP000544095">
    <property type="component" value="Unassembled WGS sequence"/>
</dbReference>
<comment type="caution">
    <text evidence="1">The sequence shown here is derived from an EMBL/GenBank/DDBJ whole genome shotgun (WGS) entry which is preliminary data.</text>
</comment>
<name>A0A8H5L3J2_9HYPO</name>
<dbReference type="AlphaFoldDB" id="A0A8H5L3J2"/>
<gene>
    <name evidence="1" type="ORF">FPANT_8121</name>
</gene>
<protein>
    <submittedName>
        <fullName evidence="1">Uncharacterized protein</fullName>
    </submittedName>
</protein>
<accession>A0A8H5L3J2</accession>
<reference evidence="1 2" key="1">
    <citation type="submission" date="2020-05" db="EMBL/GenBank/DDBJ databases">
        <title>Identification and distribution of gene clusters putatively required for synthesis of sphingolipid metabolism inhibitors in phylogenetically diverse species of the filamentous fungus Fusarium.</title>
        <authorList>
            <person name="Kim H.-S."/>
            <person name="Busman M."/>
            <person name="Brown D.W."/>
            <person name="Divon H."/>
            <person name="Uhlig S."/>
            <person name="Proctor R.H."/>
        </authorList>
    </citation>
    <scope>NUCLEOTIDE SEQUENCE [LARGE SCALE GENOMIC DNA]</scope>
    <source>
        <strain evidence="1 2">NRRL 25211</strain>
    </source>
</reference>
<proteinExistence type="predicted"/>
<sequence length="152" mass="16532">MVIDGSICMGSHRLADLLWLVHPHTLFVAKPATFFGREGQNLTLGSQYLTLPYCTVPYEWPLAILTQSPLPREGLDANGREGKPVIGLDNLDGVVYLVGFVYLEIHIILWQYGHGPPNSTSGPVGTGRPGEVGQGSIFATMGHAKFIFNPET</sequence>
<organism evidence="1 2">
    <name type="scientific">Fusarium pseudoanthophilum</name>
    <dbReference type="NCBI Taxonomy" id="48495"/>
    <lineage>
        <taxon>Eukaryota</taxon>
        <taxon>Fungi</taxon>
        <taxon>Dikarya</taxon>
        <taxon>Ascomycota</taxon>
        <taxon>Pezizomycotina</taxon>
        <taxon>Sordariomycetes</taxon>
        <taxon>Hypocreomycetidae</taxon>
        <taxon>Hypocreales</taxon>
        <taxon>Nectriaceae</taxon>
        <taxon>Fusarium</taxon>
        <taxon>Fusarium fujikuroi species complex</taxon>
    </lineage>
</organism>